<protein>
    <submittedName>
        <fullName evidence="1">Uncharacterized protein</fullName>
    </submittedName>
</protein>
<evidence type="ECO:0000313" key="1">
    <source>
        <dbReference type="EMBL" id="RAH43640.1"/>
    </source>
</evidence>
<gene>
    <name evidence="1" type="ORF">BO95DRAFT_516272</name>
</gene>
<dbReference type="EMBL" id="KZ825361">
    <property type="protein sequence ID" value="RAH43640.1"/>
    <property type="molecule type" value="Genomic_DNA"/>
</dbReference>
<keyword evidence="2" id="KW-1185">Reference proteome</keyword>
<dbReference type="Proteomes" id="UP000249057">
    <property type="component" value="Unassembled WGS sequence"/>
</dbReference>
<sequence>MLQPYGIFRTFFNIGSFILKVIDEAHFGTAGKDRMPCIIEQSTGSSTPAVYSDSFDEMYEIDPKYWADLPYIYLSHRAIIEFRKREKAIAEEAEQEQKERKAKENKASRRRLRLPHKLRSLKEFAKGGGPDLSGIGSFGWSGSAEACNSASLYDGNCRNFLKLHGVAARSSSQNLPRNIVTLRERLRKPRESVKRLDPNDQKVWLKACRNFEKQRAKFNDALDILLGAASETVLTYESEPITGLDPLVEGMFLAQPSYFDCGDFYALDEGGRLANDLKSYILPATDAYGVVPNFFVQLQIDDEDHAAAAELQAMHYGALGARAVHKLRFHTARADKAWLDEVAYSIVVVVSESSVRIYAAHMIEAEDGSREADYQLTDLYRSRLDRGVGQFRKAVTAVRNARDFAKEWREYFMEMARREVEGDPRNLSQGSPMSVDEKPNDDPGEGPSRMARMPSLSDDQSSASSDSAASGLKRRRSDYALLYSGLGEELPRVKRPRSVSSSSDSPRFS</sequence>
<proteinExistence type="predicted"/>
<organism evidence="1 2">
    <name type="scientific">Aspergillus brunneoviolaceus CBS 621.78</name>
    <dbReference type="NCBI Taxonomy" id="1450534"/>
    <lineage>
        <taxon>Eukaryota</taxon>
        <taxon>Fungi</taxon>
        <taxon>Dikarya</taxon>
        <taxon>Ascomycota</taxon>
        <taxon>Pezizomycotina</taxon>
        <taxon>Eurotiomycetes</taxon>
        <taxon>Eurotiomycetidae</taxon>
        <taxon>Eurotiales</taxon>
        <taxon>Aspergillaceae</taxon>
        <taxon>Aspergillus</taxon>
        <taxon>Aspergillus subgen. Circumdati</taxon>
    </lineage>
</organism>
<evidence type="ECO:0000313" key="2">
    <source>
        <dbReference type="Proteomes" id="UP000249057"/>
    </source>
</evidence>
<name>A0ACD1G346_9EURO</name>
<accession>A0ACD1G346</accession>
<reference evidence="1" key="1">
    <citation type="submission" date="2018-02" db="EMBL/GenBank/DDBJ databases">
        <title>The genomes of Aspergillus section Nigri reveals drivers in fungal speciation.</title>
        <authorList>
            <consortium name="DOE Joint Genome Institute"/>
            <person name="Vesth T.C."/>
            <person name="Nybo J."/>
            <person name="Theobald S."/>
            <person name="Brandl J."/>
            <person name="Frisvad J.C."/>
            <person name="Nielsen K.F."/>
            <person name="Lyhne E.K."/>
            <person name="Kogle M.E."/>
            <person name="Kuo A."/>
            <person name="Riley R."/>
            <person name="Clum A."/>
            <person name="Nolan M."/>
            <person name="Lipzen A."/>
            <person name="Salamov A."/>
            <person name="Henrissat B."/>
            <person name="Wiebenga A."/>
            <person name="De vries R.P."/>
            <person name="Grigoriev I.V."/>
            <person name="Mortensen U.H."/>
            <person name="Andersen M.R."/>
            <person name="Baker S.E."/>
        </authorList>
    </citation>
    <scope>NUCLEOTIDE SEQUENCE</scope>
    <source>
        <strain evidence="1">CBS 621.78</strain>
    </source>
</reference>